<dbReference type="Proteomes" id="UP000815677">
    <property type="component" value="Unassembled WGS sequence"/>
</dbReference>
<dbReference type="InterPro" id="IPR036249">
    <property type="entry name" value="Thioredoxin-like_sf"/>
</dbReference>
<dbReference type="CDD" id="cd03024">
    <property type="entry name" value="DsbA_FrnE"/>
    <property type="match status" value="1"/>
</dbReference>
<dbReference type="InterPro" id="IPR001853">
    <property type="entry name" value="DSBA-like_thioredoxin_dom"/>
</dbReference>
<organism evidence="2 3">
    <name type="scientific">Mycena chlorophos</name>
    <name type="common">Agaric fungus</name>
    <name type="synonym">Agaricus chlorophos</name>
    <dbReference type="NCBI Taxonomy" id="658473"/>
    <lineage>
        <taxon>Eukaryota</taxon>
        <taxon>Fungi</taxon>
        <taxon>Dikarya</taxon>
        <taxon>Basidiomycota</taxon>
        <taxon>Agaricomycotina</taxon>
        <taxon>Agaricomycetes</taxon>
        <taxon>Agaricomycetidae</taxon>
        <taxon>Agaricales</taxon>
        <taxon>Marasmiineae</taxon>
        <taxon>Mycenaceae</taxon>
        <taxon>Mycena</taxon>
    </lineage>
</organism>
<dbReference type="PANTHER" id="PTHR13887">
    <property type="entry name" value="GLUTATHIONE S-TRANSFERASE KAPPA"/>
    <property type="match status" value="1"/>
</dbReference>
<protein>
    <recommendedName>
        <fullName evidence="1">DSBA-like thioredoxin domain-containing protein</fullName>
    </recommendedName>
</protein>
<dbReference type="SUPFAM" id="SSF52833">
    <property type="entry name" value="Thioredoxin-like"/>
    <property type="match status" value="1"/>
</dbReference>
<dbReference type="Gene3D" id="3.40.30.10">
    <property type="entry name" value="Glutaredoxin"/>
    <property type="match status" value="1"/>
</dbReference>
<accession>A0ABQ0LPD4</accession>
<sequence>MAAVALKPLSLNVISDSICPFCYMGYKQLTIAMDAAKKENLPLDFKLRFKPFLLDPELPTDKPLNKRERYNSKFGAANFQRMEQQMIARGKGVGINFSYGGNLRQTIESHRLIEKAWLVGGEPKQRAIVEELFAGYFENEKDVGDYDFLSECAAKAGVFASKEEALAFLKTDELRDGVKKDITDAMRMGVEGVPFILLNNRYAVSGAQGEDTFLQIFRKIAKGENLAVESSEETC</sequence>
<evidence type="ECO:0000313" key="3">
    <source>
        <dbReference type="Proteomes" id="UP000815677"/>
    </source>
</evidence>
<dbReference type="EMBL" id="DF847981">
    <property type="protein sequence ID" value="GAT52887.1"/>
    <property type="molecule type" value="Genomic_DNA"/>
</dbReference>
<evidence type="ECO:0000259" key="1">
    <source>
        <dbReference type="Pfam" id="PF01323"/>
    </source>
</evidence>
<feature type="domain" description="DSBA-like thioredoxin" evidence="1">
    <location>
        <begin position="12"/>
        <end position="215"/>
    </location>
</feature>
<gene>
    <name evidence="2" type="ORF">MCHLO_09897</name>
</gene>
<keyword evidence="3" id="KW-1185">Reference proteome</keyword>
<dbReference type="PANTHER" id="PTHR13887:SF41">
    <property type="entry name" value="THIOREDOXIN SUPERFAMILY PROTEIN"/>
    <property type="match status" value="1"/>
</dbReference>
<dbReference type="Pfam" id="PF01323">
    <property type="entry name" value="DSBA"/>
    <property type="match status" value="1"/>
</dbReference>
<proteinExistence type="predicted"/>
<reference evidence="2" key="1">
    <citation type="submission" date="2014-09" db="EMBL/GenBank/DDBJ databases">
        <title>Genome sequence of the luminous mushroom Mycena chlorophos for searching fungal bioluminescence genes.</title>
        <authorList>
            <person name="Tanaka Y."/>
            <person name="Kasuga D."/>
            <person name="Oba Y."/>
            <person name="Hase S."/>
            <person name="Sato K."/>
            <person name="Oba Y."/>
            <person name="Sakakibara Y."/>
        </authorList>
    </citation>
    <scope>NUCLEOTIDE SEQUENCE</scope>
</reference>
<name>A0ABQ0LPD4_MYCCL</name>
<evidence type="ECO:0000313" key="2">
    <source>
        <dbReference type="EMBL" id="GAT52887.1"/>
    </source>
</evidence>